<feature type="region of interest" description="Disordered" evidence="7">
    <location>
        <begin position="112"/>
        <end position="148"/>
    </location>
</feature>
<dbReference type="AlphaFoldDB" id="A0A087XQI8"/>
<evidence type="ECO:0000313" key="10">
    <source>
        <dbReference type="Ensembl" id="ENSPFOP00000008041.1"/>
    </source>
</evidence>
<feature type="compositionally biased region" description="Polar residues" evidence="7">
    <location>
        <begin position="1"/>
        <end position="18"/>
    </location>
</feature>
<dbReference type="Pfam" id="PF17776">
    <property type="entry name" value="NLRC4_HD2"/>
    <property type="match status" value="1"/>
</dbReference>
<proteinExistence type="predicted"/>
<comment type="subcellular location">
    <subcellularLocation>
        <location evidence="1">Cytoplasm</location>
    </subcellularLocation>
</comment>
<feature type="domain" description="FISNA" evidence="8">
    <location>
        <begin position="247"/>
        <end position="319"/>
    </location>
</feature>
<dbReference type="Ensembl" id="ENSPFOT00000008053.1">
    <property type="protein sequence ID" value="ENSPFOP00000008041.1"/>
    <property type="gene ID" value="ENSPFOG00000008103.1"/>
</dbReference>
<dbReference type="SMART" id="SM01289">
    <property type="entry name" value="PYRIN"/>
    <property type="match status" value="1"/>
</dbReference>
<dbReference type="Pfam" id="PF05729">
    <property type="entry name" value="NACHT"/>
    <property type="match status" value="1"/>
</dbReference>
<feature type="domain" description="Pyrin" evidence="9">
    <location>
        <begin position="156"/>
        <end position="234"/>
    </location>
</feature>
<evidence type="ECO:0000256" key="7">
    <source>
        <dbReference type="SAM" id="MobiDB-lite"/>
    </source>
</evidence>
<feature type="compositionally biased region" description="Acidic residues" evidence="7">
    <location>
        <begin position="128"/>
        <end position="141"/>
    </location>
</feature>
<dbReference type="InterPro" id="IPR007111">
    <property type="entry name" value="NACHT_NTPase"/>
</dbReference>
<evidence type="ECO:0000256" key="1">
    <source>
        <dbReference type="ARBA" id="ARBA00004496"/>
    </source>
</evidence>
<evidence type="ECO:0000313" key="11">
    <source>
        <dbReference type="Proteomes" id="UP000028760"/>
    </source>
</evidence>
<dbReference type="GO" id="GO:0005524">
    <property type="term" value="F:ATP binding"/>
    <property type="evidence" value="ECO:0007669"/>
    <property type="project" value="UniProtKB-KW"/>
</dbReference>
<evidence type="ECO:0000256" key="6">
    <source>
        <dbReference type="ARBA" id="ARBA00022840"/>
    </source>
</evidence>
<sequence>MDSESNQAAGSDVESGSETYERPPSSYGSMKSECDEMEKKSDEEEEGGGGIPEVVCFAAPDPPAPPVVGSQMGHSRYTETLYTEATEQTRPPDGMVIDAGSEELDDLEEAELDEDDELLTTCSPEPPEPLEMEGLPQEDESSQPGKLDPELDLPYIFKSIQEVLSRLNNDELFKFKIWFKKWEPLPVLQQILDGDVLDFVDKIIELFGQDKALTKTISTLERLEKTEEINELKTKCAKAQTALFRFYLKEFLFRKSQITHEGVPQAGKQQFLNAVYVEPQISIRGFGGVDPSHEILTQTPKPIQVPSEDSLVALNNLFRLQKEDGSPVKTVVTTGIPGVGMSVSVAKFCLDWSEEKANRDIQYILKLSFRSLRHFRNKEYEEEGISMQEILEYCHAPIKGLKILEEENAKYIIIMDCYDCYEAPLDFQKAPEITDNNTKTHIDILIVNLIRGNLLPNARLWILGRRAAVTEIPSKFVDVVAELQGFTDEMKDDYLTKHFADAQLSAKIVRHYKRVPTIQILARQPFFTWMVSRIFKSCYKQENYGSNKPRVTPFLIHFIIIQTNRMLKFYFRKRDNEQKWTKVEVNLLRMLGKMSFKMLEKNTNVFTEEDVKDVALELNEVVVFSGLCTELVPTAITGKRTFCFSHYTIQEFMAALYVFLAFYLDSKNVLESGFLPRVFSYKYNGKSAAGLVQCAVARTLGSKLGHYDMFLRYLCGLLSEHCHCNLLAGFLYSHGIPKVEGLKEVEQLLEQTIQSAPEDRKRNLYECLREMTQKDD</sequence>
<reference evidence="11" key="1">
    <citation type="submission" date="2013-10" db="EMBL/GenBank/DDBJ databases">
        <authorList>
            <person name="Schartl M."/>
            <person name="Warren W."/>
        </authorList>
    </citation>
    <scope>NUCLEOTIDE SEQUENCE [LARGE SCALE GENOMIC DNA]</scope>
    <source>
        <strain evidence="11">female</strain>
    </source>
</reference>
<dbReference type="InterPro" id="IPR004020">
    <property type="entry name" value="DAPIN"/>
</dbReference>
<dbReference type="InterPro" id="IPR051261">
    <property type="entry name" value="NLR"/>
</dbReference>
<dbReference type="GeneTree" id="ENSGT01150000286911"/>
<dbReference type="SUPFAM" id="SSF47986">
    <property type="entry name" value="DEATH domain"/>
    <property type="match status" value="1"/>
</dbReference>
<evidence type="ECO:0000256" key="2">
    <source>
        <dbReference type="ARBA" id="ARBA00022490"/>
    </source>
</evidence>
<dbReference type="eggNOG" id="KOG4308">
    <property type="taxonomic scope" value="Eukaryota"/>
</dbReference>
<dbReference type="Pfam" id="PF14484">
    <property type="entry name" value="FISNA"/>
    <property type="match status" value="1"/>
</dbReference>
<dbReference type="GO" id="GO:0005737">
    <property type="term" value="C:cytoplasm"/>
    <property type="evidence" value="ECO:0007669"/>
    <property type="project" value="UniProtKB-SubCell"/>
</dbReference>
<dbReference type="InterPro" id="IPR011029">
    <property type="entry name" value="DEATH-like_dom_sf"/>
</dbReference>
<evidence type="ECO:0000256" key="4">
    <source>
        <dbReference type="ARBA" id="ARBA00022737"/>
    </source>
</evidence>
<evidence type="ECO:0000256" key="5">
    <source>
        <dbReference type="ARBA" id="ARBA00022741"/>
    </source>
</evidence>
<name>A0A087XQI8_POEFO</name>
<accession>A0A087XQI8</accession>
<dbReference type="InterPro" id="IPR027417">
    <property type="entry name" value="P-loop_NTPase"/>
</dbReference>
<feature type="region of interest" description="Disordered" evidence="7">
    <location>
        <begin position="1"/>
        <end position="72"/>
    </location>
</feature>
<evidence type="ECO:0000259" key="8">
    <source>
        <dbReference type="SMART" id="SM01288"/>
    </source>
</evidence>
<evidence type="ECO:0000256" key="3">
    <source>
        <dbReference type="ARBA" id="ARBA00022614"/>
    </source>
</evidence>
<dbReference type="InterPro" id="IPR029495">
    <property type="entry name" value="NACHT-assoc"/>
</dbReference>
<dbReference type="InterPro" id="IPR041267">
    <property type="entry name" value="NLRP_HD2"/>
</dbReference>
<dbReference type="EMBL" id="AYCK01010017">
    <property type="status" value="NOT_ANNOTATED_CDS"/>
    <property type="molecule type" value="Genomic_DNA"/>
</dbReference>
<evidence type="ECO:0000259" key="9">
    <source>
        <dbReference type="SMART" id="SM01289"/>
    </source>
</evidence>
<dbReference type="OMA" id="YGSMKSE"/>
<keyword evidence="11" id="KW-1185">Reference proteome</keyword>
<keyword evidence="2" id="KW-0963">Cytoplasm</keyword>
<keyword evidence="3" id="KW-0433">Leucine-rich repeat</keyword>
<keyword evidence="4" id="KW-0677">Repeat</keyword>
<keyword evidence="6" id="KW-0067">ATP-binding</keyword>
<dbReference type="InterPro" id="IPR041075">
    <property type="entry name" value="NOD1/2_WH"/>
</dbReference>
<reference evidence="10" key="3">
    <citation type="submission" date="2025-09" db="UniProtKB">
        <authorList>
            <consortium name="Ensembl"/>
        </authorList>
    </citation>
    <scope>IDENTIFICATION</scope>
</reference>
<dbReference type="Proteomes" id="UP000028760">
    <property type="component" value="Unassembled WGS sequence"/>
</dbReference>
<dbReference type="Gene3D" id="1.10.533.10">
    <property type="entry name" value="Death Domain, Fas"/>
    <property type="match status" value="1"/>
</dbReference>
<dbReference type="Pfam" id="PF17779">
    <property type="entry name" value="WHD_NOD2"/>
    <property type="match status" value="1"/>
</dbReference>
<feature type="compositionally biased region" description="Basic and acidic residues" evidence="7">
    <location>
        <begin position="32"/>
        <end position="42"/>
    </location>
</feature>
<keyword evidence="5" id="KW-0547">Nucleotide-binding</keyword>
<dbReference type="Gene3D" id="3.40.50.300">
    <property type="entry name" value="P-loop containing nucleotide triphosphate hydrolases"/>
    <property type="match status" value="1"/>
</dbReference>
<reference evidence="10" key="2">
    <citation type="submission" date="2025-08" db="UniProtKB">
        <authorList>
            <consortium name="Ensembl"/>
        </authorList>
    </citation>
    <scope>IDENTIFICATION</scope>
</reference>
<dbReference type="SMART" id="SM01288">
    <property type="entry name" value="FISNA"/>
    <property type="match status" value="1"/>
</dbReference>
<organism evidence="10 11">
    <name type="scientific">Poecilia formosa</name>
    <name type="common">Amazon molly</name>
    <name type="synonym">Limia formosa</name>
    <dbReference type="NCBI Taxonomy" id="48698"/>
    <lineage>
        <taxon>Eukaryota</taxon>
        <taxon>Metazoa</taxon>
        <taxon>Chordata</taxon>
        <taxon>Craniata</taxon>
        <taxon>Vertebrata</taxon>
        <taxon>Euteleostomi</taxon>
        <taxon>Actinopterygii</taxon>
        <taxon>Neopterygii</taxon>
        <taxon>Teleostei</taxon>
        <taxon>Neoteleostei</taxon>
        <taxon>Acanthomorphata</taxon>
        <taxon>Ovalentaria</taxon>
        <taxon>Atherinomorphae</taxon>
        <taxon>Cyprinodontiformes</taxon>
        <taxon>Poeciliidae</taxon>
        <taxon>Poeciliinae</taxon>
        <taxon>Poecilia</taxon>
    </lineage>
</organism>
<protein>
    <submittedName>
        <fullName evidence="10">NLR family, CARD domain containing 3-like</fullName>
    </submittedName>
</protein>
<dbReference type="PANTHER" id="PTHR24106">
    <property type="entry name" value="NACHT, LRR AND CARD DOMAINS-CONTAINING"/>
    <property type="match status" value="1"/>
</dbReference>
<dbReference type="STRING" id="48698.ENSPFOP00000008041"/>